<dbReference type="AlphaFoldDB" id="A0A504XLV9"/>
<comment type="caution">
    <text evidence="2">The sequence shown here is derived from an EMBL/GenBank/DDBJ whole genome shotgun (WGS) entry which is preliminary data.</text>
</comment>
<feature type="transmembrane region" description="Helical" evidence="1">
    <location>
        <begin position="472"/>
        <end position="490"/>
    </location>
</feature>
<dbReference type="VEuPathDB" id="TriTrypDB:LDHU3_36.4310"/>
<dbReference type="VEuPathDB" id="TriTrypDB:LdBPK_363120.1"/>
<sequence>MLSNPSTGVDSDTVWHNSASINYVHRSREDTPPTISPKCYGRRAVLWPLFNTFVKSGADGVRSSILVFSTTSAPFQSGHAFVHSLSVDGNGSSSSGGVDVTLSVANWRPDLVVYDAYAVATNNANNYLFTADPARQVTVGDFGCFLHICDIVYDAAENHRLPPIGETQALRADRIAWGTSPTVVSGPNDSHREKLSSLPLGLRMQVSTNASRHVSVSLCMPVTTSTRARGCNQSGSLLQQVSVPDSVDAAASRAGAVYSAGAGLRGMECEERPRLILRFPSDFGASASRLQRAASSFIELPQTVSRYAKLHVFVDDSVMAVYKDDGTEVLSTGATLISMMSMGSPAVSNEPQVRTNGAGFAQRCPYVANPLAPENAEGVDINLTDAEQQCTMWGLSITRVFQVYCAGAALFEVPGIVRLLSGDMPLPKAGAWVDDKNYYTDNKPLVYVFVAILACLVVSRGMACALPKSRIIIVYLVVVHTFEAGLYLYCCSHKEDAPDSEVCIMGMLMVVNISLFAARLVQLKVQHTRVEIADLKRRQEQLAIIRKKRADYAKNREEKKNK</sequence>
<protein>
    <submittedName>
        <fullName evidence="2">Putative integral membrane protein</fullName>
    </submittedName>
</protein>
<feature type="transmembrane region" description="Helical" evidence="1">
    <location>
        <begin position="445"/>
        <end position="465"/>
    </location>
</feature>
<evidence type="ECO:0000313" key="2">
    <source>
        <dbReference type="EMBL" id="TPP48419.1"/>
    </source>
</evidence>
<evidence type="ECO:0000313" key="3">
    <source>
        <dbReference type="Proteomes" id="UP000318447"/>
    </source>
</evidence>
<keyword evidence="1" id="KW-0812">Transmembrane</keyword>
<keyword evidence="1" id="KW-0472">Membrane</keyword>
<gene>
    <name evidence="2" type="ORF">CGC21_13845</name>
</gene>
<accession>A0A504XLV9</accession>
<proteinExistence type="predicted"/>
<feature type="transmembrane region" description="Helical" evidence="1">
    <location>
        <begin position="502"/>
        <end position="521"/>
    </location>
</feature>
<reference evidence="3" key="1">
    <citation type="submission" date="2019-02" db="EMBL/GenBank/DDBJ databases">
        <title>FDA dAtabase for Regulatory Grade micrObial Sequences (FDA-ARGOS): Supporting development and validation of Infectious Disease Dx tests.</title>
        <authorList>
            <person name="Duncan R."/>
            <person name="Fisher C."/>
            <person name="Tallon L."/>
            <person name="Sadzewicz L."/>
            <person name="Sengamalay N."/>
            <person name="Ott S."/>
            <person name="Godinez A."/>
            <person name="Nagaraj S."/>
            <person name="Vavikolanu K."/>
            <person name="Nadendla S."/>
            <person name="Aluvathingal J."/>
            <person name="Sichtig H."/>
        </authorList>
    </citation>
    <scope>NUCLEOTIDE SEQUENCE [LARGE SCALE GENOMIC DNA]</scope>
    <source>
        <strain evidence="3">FDAARGOS_361</strain>
    </source>
</reference>
<evidence type="ECO:0000256" key="1">
    <source>
        <dbReference type="SAM" id="Phobius"/>
    </source>
</evidence>
<dbReference type="VEuPathDB" id="TriTrypDB:LdCL_360037600"/>
<dbReference type="Proteomes" id="UP000318447">
    <property type="component" value="Unassembled WGS sequence"/>
</dbReference>
<keyword evidence="1" id="KW-1133">Transmembrane helix</keyword>
<name>A0A504XLV9_LEIDO</name>
<dbReference type="EMBL" id="RHLC01000054">
    <property type="protein sequence ID" value="TPP48419.1"/>
    <property type="molecule type" value="Genomic_DNA"/>
</dbReference>
<organism evidence="2 3">
    <name type="scientific">Leishmania donovani</name>
    <dbReference type="NCBI Taxonomy" id="5661"/>
    <lineage>
        <taxon>Eukaryota</taxon>
        <taxon>Discoba</taxon>
        <taxon>Euglenozoa</taxon>
        <taxon>Kinetoplastea</taxon>
        <taxon>Metakinetoplastina</taxon>
        <taxon>Trypanosomatida</taxon>
        <taxon>Trypanosomatidae</taxon>
        <taxon>Leishmaniinae</taxon>
        <taxon>Leishmania</taxon>
    </lineage>
</organism>